<comment type="caution">
    <text evidence="10">The sequence shown here is derived from an EMBL/GenBank/DDBJ whole genome shotgun (WGS) entry which is preliminary data.</text>
</comment>
<feature type="region of interest" description="Disordered" evidence="7">
    <location>
        <begin position="165"/>
        <end position="325"/>
    </location>
</feature>
<feature type="domain" description="SPOC" evidence="9">
    <location>
        <begin position="616"/>
        <end position="811"/>
    </location>
</feature>
<dbReference type="SMART" id="SM00360">
    <property type="entry name" value="RRM"/>
    <property type="match status" value="3"/>
</dbReference>
<dbReference type="PROSITE" id="PS50102">
    <property type="entry name" value="RRM"/>
    <property type="match status" value="3"/>
</dbReference>
<evidence type="ECO:0000256" key="7">
    <source>
        <dbReference type="SAM" id="MobiDB-lite"/>
    </source>
</evidence>
<evidence type="ECO:0000313" key="10">
    <source>
        <dbReference type="EMBL" id="CAK8697199.1"/>
    </source>
</evidence>
<feature type="compositionally biased region" description="Basic and acidic residues" evidence="7">
    <location>
        <begin position="1"/>
        <end position="11"/>
    </location>
</feature>
<gene>
    <name evidence="10" type="ORF">CVLEPA_LOCUS30465</name>
</gene>
<keyword evidence="5" id="KW-0539">Nucleus</keyword>
<feature type="region of interest" description="Disordered" evidence="7">
    <location>
        <begin position="1"/>
        <end position="78"/>
    </location>
</feature>
<reference evidence="10 11" key="1">
    <citation type="submission" date="2024-02" db="EMBL/GenBank/DDBJ databases">
        <authorList>
            <person name="Daric V."/>
            <person name="Darras S."/>
        </authorList>
    </citation>
    <scope>NUCLEOTIDE SEQUENCE [LARGE SCALE GENOMIC DNA]</scope>
</reference>
<evidence type="ECO:0000259" key="8">
    <source>
        <dbReference type="PROSITE" id="PS50102"/>
    </source>
</evidence>
<dbReference type="InterPro" id="IPR000504">
    <property type="entry name" value="RRM_dom"/>
</dbReference>
<dbReference type="Gene3D" id="3.30.70.330">
    <property type="match status" value="3"/>
</dbReference>
<dbReference type="InterPro" id="IPR012677">
    <property type="entry name" value="Nucleotide-bd_a/b_plait_sf"/>
</dbReference>
<dbReference type="InterPro" id="IPR016194">
    <property type="entry name" value="SPOC-like_C_dom_sf"/>
</dbReference>
<feature type="domain" description="RRM" evidence="8">
    <location>
        <begin position="359"/>
        <end position="435"/>
    </location>
</feature>
<feature type="compositionally biased region" description="Basic and acidic residues" evidence="7">
    <location>
        <begin position="553"/>
        <end position="570"/>
    </location>
</feature>
<evidence type="ECO:0000259" key="9">
    <source>
        <dbReference type="PROSITE" id="PS50917"/>
    </source>
</evidence>
<sequence>MKRQGDRDSPARSKRNRGRSPFGRRSYRDNNSPDYHDVRHSSRDARRTIIQNRRRNSPVSPPRYSPTYDYNRSNRGGYREQEDLYNTLVVSNFSAQVGRDDIEESLFYEFRKFGEVVVKVTRDYNGERIAYATFRSSDDAKECKNAKGHLVMHDRRLNIEIANDYEPTSRMVSPRERTPPQRELGYSPIRRRSPAMNKPSPPRRRSPKRISGRGRSPARERVPLRDRNQYRERMSPPRMSYRDRRNSEEVSPERDLTYSPRDSPRDASPMRHSSDSRERIHSRNETSRQRSPDSSERQRSRTPDEKTSNEKQSESMTDKSIPAAPNMNMQGGFPDPNFFPGPGFMDKPIPPEDDPYATRTLFVGNLEPDVREFDIRRVFEPFGKIDDIDVKRAARGLGSYCFIRFADLNQAYKAKVSLNGKPVLKNVVRIGYGKLMVSSKIWVGGLGSWTTHADLEREFDRFGAIRRIDYHKGNSTAAILYETIDAAQAACNQMRGFLMPNAETRLRIDFLDPEPGMPGYEGFLEFGRHDSKKSYDNNSQGQSNDRYANNKYKNSDRYRGRNVFAEDRKSDRRRKSRSRSKGRRSHKNDGNSTIKETAMTEMQIKHFHAKSCYTLHDLCQVFDPPCWQGGFVLKKIAFPVLFFLLDGDMGVFNTTTADPNSPTGRQTMFHVTQRLRLNDDKVKEVSKRMKYCEKKTCLVVAVPGVPENLNMSGNFNGPAPTQHKPLRGLVKYFKDKEAAAIVSVPVLTLNSSKDKEGEKDKEKPKEKSVSGVLHCFPPGPFATEQLLRIGPSLQPQFFADDYLVILLVKGSSSALL</sequence>
<evidence type="ECO:0000256" key="4">
    <source>
        <dbReference type="ARBA" id="ARBA00022884"/>
    </source>
</evidence>
<dbReference type="Pfam" id="PF07744">
    <property type="entry name" value="SPOC"/>
    <property type="match status" value="1"/>
</dbReference>
<dbReference type="Gene3D" id="2.40.290.10">
    <property type="match status" value="1"/>
</dbReference>
<proteinExistence type="inferred from homology"/>
<dbReference type="EMBL" id="CAWYQH010000163">
    <property type="protein sequence ID" value="CAK8697199.1"/>
    <property type="molecule type" value="Genomic_DNA"/>
</dbReference>
<dbReference type="Pfam" id="PF00076">
    <property type="entry name" value="RRM_1"/>
    <property type="match status" value="2"/>
</dbReference>
<evidence type="ECO:0000256" key="5">
    <source>
        <dbReference type="ARBA" id="ARBA00023242"/>
    </source>
</evidence>
<dbReference type="InterPro" id="IPR012921">
    <property type="entry name" value="SPOC_C"/>
</dbReference>
<feature type="compositionally biased region" description="Basic residues" evidence="7">
    <location>
        <begin position="201"/>
        <end position="212"/>
    </location>
</feature>
<dbReference type="PROSITE" id="PS50917">
    <property type="entry name" value="SPOC"/>
    <property type="match status" value="1"/>
</dbReference>
<dbReference type="SUPFAM" id="SSF54928">
    <property type="entry name" value="RNA-binding domain, RBD"/>
    <property type="match status" value="3"/>
</dbReference>
<evidence type="ECO:0000313" key="11">
    <source>
        <dbReference type="Proteomes" id="UP001642483"/>
    </source>
</evidence>
<evidence type="ECO:0000256" key="3">
    <source>
        <dbReference type="ARBA" id="ARBA00022553"/>
    </source>
</evidence>
<keyword evidence="3" id="KW-0597">Phosphoprotein</keyword>
<feature type="domain" description="RRM" evidence="8">
    <location>
        <begin position="86"/>
        <end position="164"/>
    </location>
</feature>
<comment type="subcellular location">
    <subcellularLocation>
        <location evidence="1">Nucleus</location>
    </subcellularLocation>
</comment>
<keyword evidence="11" id="KW-1185">Reference proteome</keyword>
<feature type="compositionally biased region" description="Basic residues" evidence="7">
    <location>
        <begin position="571"/>
        <end position="586"/>
    </location>
</feature>
<dbReference type="CDD" id="cd12310">
    <property type="entry name" value="RRM3_Spen"/>
    <property type="match status" value="1"/>
</dbReference>
<evidence type="ECO:0000256" key="2">
    <source>
        <dbReference type="ARBA" id="ARBA00005387"/>
    </source>
</evidence>
<dbReference type="CDD" id="cd21544">
    <property type="entry name" value="SPOC_RBM15-like"/>
    <property type="match status" value="1"/>
</dbReference>
<dbReference type="InterPro" id="IPR035979">
    <property type="entry name" value="RBD_domain_sf"/>
</dbReference>
<dbReference type="PANTHER" id="PTHR23189">
    <property type="entry name" value="RNA RECOGNITION MOTIF-CONTAINING"/>
    <property type="match status" value="1"/>
</dbReference>
<dbReference type="Proteomes" id="UP001642483">
    <property type="component" value="Unassembled WGS sequence"/>
</dbReference>
<feature type="region of interest" description="Disordered" evidence="7">
    <location>
        <begin position="531"/>
        <end position="595"/>
    </location>
</feature>
<feature type="domain" description="RRM" evidence="8">
    <location>
        <begin position="439"/>
        <end position="513"/>
    </location>
</feature>
<accession>A0ABP0H2P0</accession>
<dbReference type="InterPro" id="IPR010912">
    <property type="entry name" value="SPOC_met"/>
</dbReference>
<feature type="compositionally biased region" description="Basic and acidic residues" evidence="7">
    <location>
        <begin position="34"/>
        <end position="47"/>
    </location>
</feature>
<keyword evidence="4 6" id="KW-0694">RNA-binding</keyword>
<evidence type="ECO:0000256" key="6">
    <source>
        <dbReference type="PROSITE-ProRule" id="PRU00176"/>
    </source>
</evidence>
<organism evidence="10 11">
    <name type="scientific">Clavelina lepadiformis</name>
    <name type="common">Light-bulb sea squirt</name>
    <name type="synonym">Ascidia lepadiformis</name>
    <dbReference type="NCBI Taxonomy" id="159417"/>
    <lineage>
        <taxon>Eukaryota</taxon>
        <taxon>Metazoa</taxon>
        <taxon>Chordata</taxon>
        <taxon>Tunicata</taxon>
        <taxon>Ascidiacea</taxon>
        <taxon>Aplousobranchia</taxon>
        <taxon>Clavelinidae</taxon>
        <taxon>Clavelina</taxon>
    </lineage>
</organism>
<evidence type="ECO:0000256" key="1">
    <source>
        <dbReference type="ARBA" id="ARBA00004123"/>
    </source>
</evidence>
<feature type="compositionally biased region" description="Basic and acidic residues" evidence="7">
    <location>
        <begin position="217"/>
        <end position="317"/>
    </location>
</feature>
<feature type="compositionally biased region" description="Polar residues" evidence="7">
    <location>
        <begin position="536"/>
        <end position="547"/>
    </location>
</feature>
<protein>
    <submittedName>
        <fullName evidence="10">Uncharacterized protein</fullName>
    </submittedName>
</protein>
<dbReference type="SUPFAM" id="SSF100939">
    <property type="entry name" value="SPOC domain-like"/>
    <property type="match status" value="1"/>
</dbReference>
<name>A0ABP0H2P0_CLALP</name>
<comment type="similarity">
    <text evidence="2">Belongs to the RRM Spen family.</text>
</comment>